<evidence type="ECO:0000313" key="4">
    <source>
        <dbReference type="Proteomes" id="UP000245942"/>
    </source>
</evidence>
<evidence type="ECO:0000259" key="2">
    <source>
        <dbReference type="Pfam" id="PF20434"/>
    </source>
</evidence>
<dbReference type="GO" id="GO:0016787">
    <property type="term" value="F:hydrolase activity"/>
    <property type="evidence" value="ECO:0007669"/>
    <property type="project" value="UniProtKB-KW"/>
</dbReference>
<dbReference type="RefSeq" id="XP_025349037.1">
    <property type="nucleotide sequence ID" value="XM_025493825.1"/>
</dbReference>
<protein>
    <submittedName>
        <fullName evidence="3">Alpha/beta-hydrolase</fullName>
    </submittedName>
</protein>
<dbReference type="Pfam" id="PF20434">
    <property type="entry name" value="BD-FAE"/>
    <property type="match status" value="1"/>
</dbReference>
<dbReference type="InterPro" id="IPR050300">
    <property type="entry name" value="GDXG_lipolytic_enzyme"/>
</dbReference>
<keyword evidence="1 3" id="KW-0378">Hydrolase</keyword>
<proteinExistence type="predicted"/>
<dbReference type="EMBL" id="KZ819324">
    <property type="protein sequence ID" value="PWN21877.1"/>
    <property type="molecule type" value="Genomic_DNA"/>
</dbReference>
<gene>
    <name evidence="3" type="ORF">BCV69DRAFT_293123</name>
</gene>
<dbReference type="Gene3D" id="3.40.50.1820">
    <property type="entry name" value="alpha/beta hydrolase"/>
    <property type="match status" value="1"/>
</dbReference>
<dbReference type="InterPro" id="IPR029058">
    <property type="entry name" value="AB_hydrolase_fold"/>
</dbReference>
<reference evidence="3 4" key="1">
    <citation type="journal article" date="2018" name="Mol. Biol. Evol.">
        <title>Broad Genomic Sampling Reveals a Smut Pathogenic Ancestry of the Fungal Clade Ustilaginomycotina.</title>
        <authorList>
            <person name="Kijpornyongpan T."/>
            <person name="Mondo S.J."/>
            <person name="Barry K."/>
            <person name="Sandor L."/>
            <person name="Lee J."/>
            <person name="Lipzen A."/>
            <person name="Pangilinan J."/>
            <person name="LaButti K."/>
            <person name="Hainaut M."/>
            <person name="Henrissat B."/>
            <person name="Grigoriev I.V."/>
            <person name="Spatafora J.W."/>
            <person name="Aime M.C."/>
        </authorList>
    </citation>
    <scope>NUCLEOTIDE SEQUENCE [LARGE SCALE GENOMIC DNA]</scope>
    <source>
        <strain evidence="3 4">MCA 4718</strain>
    </source>
</reference>
<organism evidence="3 4">
    <name type="scientific">Pseudomicrostroma glucosiphilum</name>
    <dbReference type="NCBI Taxonomy" id="1684307"/>
    <lineage>
        <taxon>Eukaryota</taxon>
        <taxon>Fungi</taxon>
        <taxon>Dikarya</taxon>
        <taxon>Basidiomycota</taxon>
        <taxon>Ustilaginomycotina</taxon>
        <taxon>Exobasidiomycetes</taxon>
        <taxon>Microstromatales</taxon>
        <taxon>Microstromatales incertae sedis</taxon>
        <taxon>Pseudomicrostroma</taxon>
    </lineage>
</organism>
<dbReference type="GeneID" id="37015559"/>
<sequence>MASTTASGIPLDTSAPTPEVVMATMKALTPSQIKSQKEVMDRGTVSVREFSCGPHERNKLDLYLPTASTGGKRPLVLFAFGGGFVNGDKRMPPAQGSIYFNVGSYFVEQAGLAAINVNYRLFPSHGAKYPSGGEDVALALKWLAETDDAEVREKVDLNNIFLFGTSAGAFHLATYLWCPQEKKTWAPTPSNLNVSGFLCWNIPAHFASAEASRAPILKGYLGEDLAANDAVTMRRSSDDKTPALVAWSDHDMPTEIIQPIQDLLKVWSSLPEEVPRPETLVMEGHNHFSPAMALGLGGPDDAWTENMVAWIKKTAGL</sequence>
<feature type="domain" description="BD-FAE-like" evidence="2">
    <location>
        <begin position="60"/>
        <end position="176"/>
    </location>
</feature>
<evidence type="ECO:0000256" key="1">
    <source>
        <dbReference type="ARBA" id="ARBA00022801"/>
    </source>
</evidence>
<keyword evidence="4" id="KW-1185">Reference proteome</keyword>
<dbReference type="Proteomes" id="UP000245942">
    <property type="component" value="Unassembled WGS sequence"/>
</dbReference>
<dbReference type="STRING" id="1684307.A0A316U9D1"/>
<name>A0A316U9D1_9BASI</name>
<dbReference type="AlphaFoldDB" id="A0A316U9D1"/>
<evidence type="ECO:0000313" key="3">
    <source>
        <dbReference type="EMBL" id="PWN21877.1"/>
    </source>
</evidence>
<dbReference type="InterPro" id="IPR049492">
    <property type="entry name" value="BD-FAE-like_dom"/>
</dbReference>
<accession>A0A316U9D1</accession>
<dbReference type="SUPFAM" id="SSF53474">
    <property type="entry name" value="alpha/beta-Hydrolases"/>
    <property type="match status" value="1"/>
</dbReference>
<dbReference type="OrthoDB" id="433474at2759"/>
<dbReference type="PANTHER" id="PTHR48081">
    <property type="entry name" value="AB HYDROLASE SUPERFAMILY PROTEIN C4A8.06C"/>
    <property type="match status" value="1"/>
</dbReference>